<sequence>MSSLWRHCLLGCFVSSCRLKSLLITRLALHDFLSDELT</sequence>
<evidence type="ECO:0000313" key="2">
    <source>
        <dbReference type="EMBL" id="TKW41404.1"/>
    </source>
</evidence>
<dbReference type="Proteomes" id="UP000298652">
    <property type="component" value="Chromosome 1"/>
</dbReference>
<reference evidence="2" key="1">
    <citation type="submission" date="2019-03" db="EMBL/GenBank/DDBJ databases">
        <title>WGS assembly of Setaria viridis.</title>
        <authorList>
            <person name="Huang P."/>
            <person name="Jenkins J."/>
            <person name="Grimwood J."/>
            <person name="Barry K."/>
            <person name="Healey A."/>
            <person name="Mamidi S."/>
            <person name="Sreedasyam A."/>
            <person name="Shu S."/>
            <person name="Feldman M."/>
            <person name="Wu J."/>
            <person name="Yu Y."/>
            <person name="Chen C."/>
            <person name="Johnson J."/>
            <person name="Rokhsar D."/>
            <person name="Baxter I."/>
            <person name="Schmutz J."/>
            <person name="Brutnell T."/>
            <person name="Kellogg E."/>
        </authorList>
    </citation>
    <scope>NUCLEOTIDE SEQUENCE [LARGE SCALE GENOMIC DNA]</scope>
</reference>
<dbReference type="Gramene" id="TKW41404">
    <property type="protein sequence ID" value="TKW41404"/>
    <property type="gene ID" value="SEVIR_1G312850v2"/>
</dbReference>
<proteinExistence type="predicted"/>
<feature type="signal peptide" evidence="1">
    <location>
        <begin position="1"/>
        <end position="19"/>
    </location>
</feature>
<accession>A0A4U6WH29</accession>
<organism evidence="2 3">
    <name type="scientific">Setaria viridis</name>
    <name type="common">Green bristlegrass</name>
    <name type="synonym">Setaria italica subsp. viridis</name>
    <dbReference type="NCBI Taxonomy" id="4556"/>
    <lineage>
        <taxon>Eukaryota</taxon>
        <taxon>Viridiplantae</taxon>
        <taxon>Streptophyta</taxon>
        <taxon>Embryophyta</taxon>
        <taxon>Tracheophyta</taxon>
        <taxon>Spermatophyta</taxon>
        <taxon>Magnoliopsida</taxon>
        <taxon>Liliopsida</taxon>
        <taxon>Poales</taxon>
        <taxon>Poaceae</taxon>
        <taxon>PACMAD clade</taxon>
        <taxon>Panicoideae</taxon>
        <taxon>Panicodae</taxon>
        <taxon>Paniceae</taxon>
        <taxon>Cenchrinae</taxon>
        <taxon>Setaria</taxon>
    </lineage>
</organism>
<dbReference type="EMBL" id="CM016552">
    <property type="protein sequence ID" value="TKW41404.1"/>
    <property type="molecule type" value="Genomic_DNA"/>
</dbReference>
<protein>
    <submittedName>
        <fullName evidence="2">Uncharacterized protein</fullName>
    </submittedName>
</protein>
<evidence type="ECO:0000313" key="3">
    <source>
        <dbReference type="Proteomes" id="UP000298652"/>
    </source>
</evidence>
<gene>
    <name evidence="2" type="ORF">SEVIR_1G312850v2</name>
</gene>
<dbReference type="AlphaFoldDB" id="A0A4U6WH29"/>
<evidence type="ECO:0000256" key="1">
    <source>
        <dbReference type="SAM" id="SignalP"/>
    </source>
</evidence>
<name>A0A4U6WH29_SETVI</name>
<keyword evidence="3" id="KW-1185">Reference proteome</keyword>
<keyword evidence="1" id="KW-0732">Signal</keyword>
<feature type="chain" id="PRO_5020973605" evidence="1">
    <location>
        <begin position="20"/>
        <end position="38"/>
    </location>
</feature>
<dbReference type="PROSITE" id="PS51257">
    <property type="entry name" value="PROKAR_LIPOPROTEIN"/>
    <property type="match status" value="1"/>
</dbReference>